<dbReference type="GO" id="GO:0043139">
    <property type="term" value="F:5'-3' DNA helicase activity"/>
    <property type="evidence" value="ECO:0007669"/>
    <property type="project" value="UniProtKB-EC"/>
</dbReference>
<keyword evidence="8 22" id="KW-0347">Helicase</keyword>
<evidence type="ECO:0000256" key="4">
    <source>
        <dbReference type="ARBA" id="ARBA00017386"/>
    </source>
</evidence>
<dbReference type="GO" id="GO:0003677">
    <property type="term" value="F:DNA binding"/>
    <property type="evidence" value="ECO:0007669"/>
    <property type="project" value="InterPro"/>
</dbReference>
<dbReference type="EMBL" id="JANBPU010000053">
    <property type="protein sequence ID" value="KAJ1918099.1"/>
    <property type="molecule type" value="Genomic_DNA"/>
</dbReference>
<dbReference type="SMART" id="SM00491">
    <property type="entry name" value="HELICc2"/>
    <property type="match status" value="1"/>
</dbReference>
<dbReference type="InterPro" id="IPR006555">
    <property type="entry name" value="ATP-dep_Helicase_C"/>
</dbReference>
<keyword evidence="12" id="KW-0413">Isomerase</keyword>
<dbReference type="GO" id="GO:0005634">
    <property type="term" value="C:nucleus"/>
    <property type="evidence" value="ECO:0007669"/>
    <property type="project" value="TreeGrafter"/>
</dbReference>
<dbReference type="GO" id="GO:0005524">
    <property type="term" value="F:ATP binding"/>
    <property type="evidence" value="ECO:0007669"/>
    <property type="project" value="UniProtKB-KW"/>
</dbReference>
<dbReference type="SMART" id="SM00488">
    <property type="entry name" value="DEXDc2"/>
    <property type="match status" value="1"/>
</dbReference>
<evidence type="ECO:0000256" key="17">
    <source>
        <dbReference type="ARBA" id="ARBA00045008"/>
    </source>
</evidence>
<keyword evidence="10" id="KW-0408">Iron</keyword>
<feature type="compositionally biased region" description="Polar residues" evidence="20">
    <location>
        <begin position="544"/>
        <end position="556"/>
    </location>
</feature>
<feature type="compositionally biased region" description="Basic and acidic residues" evidence="20">
    <location>
        <begin position="173"/>
        <end position="182"/>
    </location>
</feature>
<dbReference type="EC" id="5.6.2.3" evidence="15"/>
<dbReference type="GO" id="GO:0016818">
    <property type="term" value="F:hydrolase activity, acting on acid anhydrides, in phosphorus-containing anhydrides"/>
    <property type="evidence" value="ECO:0007669"/>
    <property type="project" value="InterPro"/>
</dbReference>
<dbReference type="OrthoDB" id="267079at2759"/>
<dbReference type="InterPro" id="IPR010614">
    <property type="entry name" value="RAD3-like_helicase_DEAD"/>
</dbReference>
<evidence type="ECO:0000313" key="23">
    <source>
        <dbReference type="Proteomes" id="UP001150538"/>
    </source>
</evidence>
<dbReference type="CDD" id="cd18788">
    <property type="entry name" value="SF2_C_XPD"/>
    <property type="match status" value="1"/>
</dbReference>
<comment type="function">
    <text evidence="18">ATP-dependent DNA helicase important for chromosome transmission and normal cell cycle progression in G(2)/M. May have a role in changing DNA topology to allow the loading of proteins involved in maintaining sister chromatid cohesion in the vicinity of the centromeres. Has a specific role in chromosome segregation during meiosis II.</text>
</comment>
<evidence type="ECO:0000256" key="1">
    <source>
        <dbReference type="ARBA" id="ARBA00001966"/>
    </source>
</evidence>
<feature type="region of interest" description="Disordered" evidence="20">
    <location>
        <begin position="544"/>
        <end position="602"/>
    </location>
</feature>
<feature type="region of interest" description="Disordered" evidence="20">
    <location>
        <begin position="158"/>
        <end position="189"/>
    </location>
</feature>
<evidence type="ECO:0000256" key="14">
    <source>
        <dbReference type="ARBA" id="ARBA00029709"/>
    </source>
</evidence>
<dbReference type="InterPro" id="IPR045028">
    <property type="entry name" value="DinG/Rad3-like"/>
</dbReference>
<evidence type="ECO:0000256" key="2">
    <source>
        <dbReference type="ARBA" id="ARBA00008435"/>
    </source>
</evidence>
<evidence type="ECO:0000256" key="6">
    <source>
        <dbReference type="ARBA" id="ARBA00022741"/>
    </source>
</evidence>
<feature type="region of interest" description="Disordered" evidence="20">
    <location>
        <begin position="98"/>
        <end position="120"/>
    </location>
</feature>
<dbReference type="GO" id="GO:0034085">
    <property type="term" value="P:establishment of sister chromatid cohesion"/>
    <property type="evidence" value="ECO:0007669"/>
    <property type="project" value="TreeGrafter"/>
</dbReference>
<comment type="similarity">
    <text evidence="2">Belongs to the DEAD box helicase family. DEAH subfamily. DDX11/CHL1 sub-subfamily.</text>
</comment>
<comment type="caution">
    <text evidence="22">The sequence shown here is derived from an EMBL/GenBank/DDBJ whole genome shotgun (WGS) entry which is preliminary data.</text>
</comment>
<dbReference type="AlphaFoldDB" id="A0A9W8DQ35"/>
<dbReference type="PANTHER" id="PTHR11472">
    <property type="entry name" value="DNA REPAIR DEAD HELICASE RAD3/XP-D SUBFAMILY MEMBER"/>
    <property type="match status" value="1"/>
</dbReference>
<evidence type="ECO:0000256" key="10">
    <source>
        <dbReference type="ARBA" id="ARBA00023004"/>
    </source>
</evidence>
<feature type="region of interest" description="Disordered" evidence="20">
    <location>
        <begin position="693"/>
        <end position="726"/>
    </location>
</feature>
<evidence type="ECO:0000256" key="9">
    <source>
        <dbReference type="ARBA" id="ARBA00022840"/>
    </source>
</evidence>
<feature type="domain" description="Helicase ATP-binding" evidence="21">
    <location>
        <begin position="31"/>
        <end position="474"/>
    </location>
</feature>
<dbReference type="Proteomes" id="UP001150538">
    <property type="component" value="Unassembled WGS sequence"/>
</dbReference>
<keyword evidence="23" id="KW-1185">Reference proteome</keyword>
<evidence type="ECO:0000256" key="16">
    <source>
        <dbReference type="ARBA" id="ARBA00044998"/>
    </source>
</evidence>
<evidence type="ECO:0000256" key="7">
    <source>
        <dbReference type="ARBA" id="ARBA00022801"/>
    </source>
</evidence>
<feature type="compositionally biased region" description="Polar residues" evidence="20">
    <location>
        <begin position="104"/>
        <end position="114"/>
    </location>
</feature>
<dbReference type="InterPro" id="IPR027417">
    <property type="entry name" value="P-loop_NTPase"/>
</dbReference>
<accession>A0A9W8DQ35</accession>
<dbReference type="InterPro" id="IPR014013">
    <property type="entry name" value="Helic_SF1/SF2_ATP-bd_DinG/Rad3"/>
</dbReference>
<evidence type="ECO:0000256" key="19">
    <source>
        <dbReference type="ARBA" id="ARBA00048954"/>
    </source>
</evidence>
<dbReference type="SUPFAM" id="SSF52540">
    <property type="entry name" value="P-loop containing nucleoside triphosphate hydrolases"/>
    <property type="match status" value="1"/>
</dbReference>
<keyword evidence="5" id="KW-0479">Metal-binding</keyword>
<name>A0A9W8DQ35_9FUNG</name>
<organism evidence="22 23">
    <name type="scientific">Mycoemilia scoparia</name>
    <dbReference type="NCBI Taxonomy" id="417184"/>
    <lineage>
        <taxon>Eukaryota</taxon>
        <taxon>Fungi</taxon>
        <taxon>Fungi incertae sedis</taxon>
        <taxon>Zoopagomycota</taxon>
        <taxon>Kickxellomycotina</taxon>
        <taxon>Kickxellomycetes</taxon>
        <taxon>Kickxellales</taxon>
        <taxon>Kickxellaceae</taxon>
        <taxon>Mycoemilia</taxon>
    </lineage>
</organism>
<dbReference type="Pfam" id="PF13307">
    <property type="entry name" value="Helicase_C_2"/>
    <property type="match status" value="1"/>
</dbReference>
<keyword evidence="13" id="KW-0131">Cell cycle</keyword>
<keyword evidence="11" id="KW-0411">Iron-sulfur</keyword>
<comment type="cofactor">
    <cofactor evidence="1">
        <name>[4Fe-4S] cluster</name>
        <dbReference type="ChEBI" id="CHEBI:49883"/>
    </cofactor>
</comment>
<evidence type="ECO:0000259" key="21">
    <source>
        <dbReference type="PROSITE" id="PS51193"/>
    </source>
</evidence>
<dbReference type="PANTHER" id="PTHR11472:SF41">
    <property type="entry name" value="ATP-DEPENDENT DNA HELICASE DDX11-RELATED"/>
    <property type="match status" value="1"/>
</dbReference>
<feature type="compositionally biased region" description="Basic and acidic residues" evidence="20">
    <location>
        <begin position="583"/>
        <end position="598"/>
    </location>
</feature>
<keyword evidence="7 22" id="KW-0378">Hydrolase</keyword>
<proteinExistence type="inferred from homology"/>
<evidence type="ECO:0000313" key="22">
    <source>
        <dbReference type="EMBL" id="KAJ1918099.1"/>
    </source>
</evidence>
<keyword evidence="6" id="KW-0547">Nucleotide-binding</keyword>
<dbReference type="InterPro" id="IPR006554">
    <property type="entry name" value="Helicase-like_DEXD_c2"/>
</dbReference>
<evidence type="ECO:0000256" key="11">
    <source>
        <dbReference type="ARBA" id="ARBA00023014"/>
    </source>
</evidence>
<evidence type="ECO:0000256" key="18">
    <source>
        <dbReference type="ARBA" id="ARBA00045702"/>
    </source>
</evidence>
<evidence type="ECO:0000256" key="12">
    <source>
        <dbReference type="ARBA" id="ARBA00023235"/>
    </source>
</evidence>
<dbReference type="Pfam" id="PF06733">
    <property type="entry name" value="DEAD_2"/>
    <property type="match status" value="1"/>
</dbReference>
<feature type="compositionally biased region" description="Polar residues" evidence="20">
    <location>
        <begin position="161"/>
        <end position="172"/>
    </location>
</feature>
<comment type="catalytic activity">
    <reaction evidence="19">
        <text>ATP + H2O = ADP + phosphate + H(+)</text>
        <dbReference type="Rhea" id="RHEA:13065"/>
        <dbReference type="ChEBI" id="CHEBI:15377"/>
        <dbReference type="ChEBI" id="CHEBI:15378"/>
        <dbReference type="ChEBI" id="CHEBI:30616"/>
        <dbReference type="ChEBI" id="CHEBI:43474"/>
        <dbReference type="ChEBI" id="CHEBI:456216"/>
        <dbReference type="EC" id="5.6.2.3"/>
    </reaction>
</comment>
<dbReference type="GO" id="GO:0006139">
    <property type="term" value="P:nucleobase-containing compound metabolic process"/>
    <property type="evidence" value="ECO:0007669"/>
    <property type="project" value="InterPro"/>
</dbReference>
<evidence type="ECO:0000256" key="20">
    <source>
        <dbReference type="SAM" id="MobiDB-lite"/>
    </source>
</evidence>
<dbReference type="GO" id="GO:0051536">
    <property type="term" value="F:iron-sulfur cluster binding"/>
    <property type="evidence" value="ECO:0007669"/>
    <property type="project" value="UniProtKB-KW"/>
</dbReference>
<evidence type="ECO:0000256" key="5">
    <source>
        <dbReference type="ARBA" id="ARBA00022723"/>
    </source>
</evidence>
<dbReference type="Gene3D" id="3.40.50.300">
    <property type="entry name" value="P-loop containing nucleotide triphosphate hydrolases"/>
    <property type="match status" value="3"/>
</dbReference>
<keyword evidence="9" id="KW-0067">ATP-binding</keyword>
<dbReference type="PROSITE" id="PS51193">
    <property type="entry name" value="HELICASE_ATP_BIND_2"/>
    <property type="match status" value="1"/>
</dbReference>
<evidence type="ECO:0000256" key="8">
    <source>
        <dbReference type="ARBA" id="ARBA00022806"/>
    </source>
</evidence>
<feature type="region of interest" description="Disordered" evidence="20">
    <location>
        <begin position="911"/>
        <end position="944"/>
    </location>
</feature>
<dbReference type="GO" id="GO:0046872">
    <property type="term" value="F:metal ion binding"/>
    <property type="evidence" value="ECO:0007669"/>
    <property type="project" value="UniProtKB-KW"/>
</dbReference>
<protein>
    <recommendedName>
        <fullName evidence="4">ATP-dependent DNA helicase CHL1</fullName>
        <ecNumber evidence="15">5.6.2.3</ecNumber>
    </recommendedName>
    <alternativeName>
        <fullName evidence="3">ATP-dependent DNA helicase chl1</fullName>
    </alternativeName>
    <alternativeName>
        <fullName evidence="14">Chromosome loss protein 1</fullName>
    </alternativeName>
    <alternativeName>
        <fullName evidence="16 17">DNA 5'-3' helicase CHL1</fullName>
    </alternativeName>
</protein>
<evidence type="ECO:0000256" key="13">
    <source>
        <dbReference type="ARBA" id="ARBA00023306"/>
    </source>
</evidence>
<feature type="compositionally biased region" description="Low complexity" evidence="20">
    <location>
        <begin position="928"/>
        <end position="942"/>
    </location>
</feature>
<reference evidence="22" key="1">
    <citation type="submission" date="2022-07" db="EMBL/GenBank/DDBJ databases">
        <title>Phylogenomic reconstructions and comparative analyses of Kickxellomycotina fungi.</title>
        <authorList>
            <person name="Reynolds N.K."/>
            <person name="Stajich J.E."/>
            <person name="Barry K."/>
            <person name="Grigoriev I.V."/>
            <person name="Crous P."/>
            <person name="Smith M.E."/>
        </authorList>
    </citation>
    <scope>NUCLEOTIDE SEQUENCE</scope>
    <source>
        <strain evidence="22">NBRC 100468</strain>
    </source>
</reference>
<sequence>MVELKNDYNDNNNNLKFAELSTVKKLEPPSTGNEFSFPFNPYSIQIDFMRNLYEALENGYFGIFESPTGTGKSLSLICGALTWLNHNQERIEKQSIELAEEGEGNSSNRNTSASKEPDWVRKFKQEKKREKVLGEKEKAQQKYDDWVKWIRQKEKNESKKNTVGWSTSSKPTTVEKKRKPECDEQGLDDDENDMIVDEYQSEPEMGGRLGASSGYSDQVKKLLQKYEAGGIIYDDLDDEYSSSYGMNEKPEEPEVTKIIYASRTHSQLSQFMSELKKTKFWTKDKIPAVPLGSRMQLCINDTVRRQSTSVTRMNEKCLDMQQKGGSHRCRFLPKQETPMLDLKDQIRSDLMDIEDLARAGRKMHTCPYYGARNSIRSAKVVTLPYNLLLLDSARESLGISLKDNVVIVDEAHNLIDSITSVHSVSLSGHTVDVGVKLFKAYYNRYWNRLKGSNVIYIQQIISILKALQKYIQKEIAAELGLLQSDGNNNKDGSFSKIMTTNRLLHEIRVDNVNVYKLDRYFRESKIAQKLNMFVDRFNKLSQKEASANSNASGTPTNDKRAKAYGKRNPKTTTTISYGHKGPRNNERTNDSNNEKNPKNNDAVTILSGSATTHVSTIESFFNCLGRPNTNDGRLFLTIHKKSPGKTGPTTSEDPEISVDIKFVLLDPSDSFSGILKEARSVILAGGTMKPVDDLVNQLSPPPPPSSSSSYLDGLTEKSNSKNTKKPVKQFECGHVVPSHHIKPIVMKSGPMGKQFHFTFENQSNPDMIREAGQAIANLTSVIRGGIVVFFPSYSCLERMKQQWQKEGTIERMEKKKKVFCEPNSNSTDNTSTTRLTTVEQVLEAYSNQIKQTGGSMLFSVVGGKMSEGINFSDDMGRAVIMIGLPFPNLRSPELMEKIRFIENQFLMNNNTTTGKVEEGGGGGIESPRQQQQQQVQRGSSSRMITTQKGQQFYENLCMKAVNQSIGRAIRHANDYATIIFFDHRYASSRIAQKLPGWLLPSSSSGGGGNHRIEAVDFGRGFSEVAKFFRNFKS</sequence>
<gene>
    <name evidence="22" type="primary">CHL1</name>
    <name evidence="22" type="ORF">H4219_002821</name>
</gene>
<evidence type="ECO:0000256" key="15">
    <source>
        <dbReference type="ARBA" id="ARBA00044969"/>
    </source>
</evidence>
<evidence type="ECO:0000256" key="3">
    <source>
        <dbReference type="ARBA" id="ARBA00016387"/>
    </source>
</evidence>